<protein>
    <submittedName>
        <fullName evidence="1">Nucleotidyltransferase domain-containing protein</fullName>
    </submittedName>
</protein>
<dbReference type="Pfam" id="PF10127">
    <property type="entry name" value="RlaP"/>
    <property type="match status" value="1"/>
</dbReference>
<keyword evidence="2" id="KW-1185">Reference proteome</keyword>
<name>A0ABX6JUV3_9MICO</name>
<organism evidence="1 2">
    <name type="scientific">Leucobacter coleopterorum</name>
    <dbReference type="NCBI Taxonomy" id="2714933"/>
    <lineage>
        <taxon>Bacteria</taxon>
        <taxon>Bacillati</taxon>
        <taxon>Actinomycetota</taxon>
        <taxon>Actinomycetes</taxon>
        <taxon>Micrococcales</taxon>
        <taxon>Microbacteriaceae</taxon>
        <taxon>Leucobacter</taxon>
    </lineage>
</organism>
<sequence>MRAIPPSMDSAVVESIDSRLARVEANHGVRIPWSIESGSRAWGFPSPDSDYDCRFIYVRPASDYLSLWPARDVIETPLDAVLDVSGWDLAKAVRLILKGNAAALEWLRSPIVYTGDEGFRDRLLALAAETVERDLILRHYLHVGQQQLAGGTSLKRFFYALRPAVTLRWLADHPESAVPPMDLPTLIRESSVSAEEAEAAGELIAAKAVTREAGDGTRPAVLLRFVEAEFERAAKHDEMVLVQDRDGRIDSARERADAWFLAELCALNGSAVLHD</sequence>
<proteinExistence type="predicted"/>
<dbReference type="Proteomes" id="UP000503441">
    <property type="component" value="Chromosome"/>
</dbReference>
<dbReference type="PANTHER" id="PTHR34817">
    <property type="entry name" value="NUCLEOTIDYLTRANSFERASE"/>
    <property type="match status" value="1"/>
</dbReference>
<dbReference type="RefSeq" id="WP_166329299.1">
    <property type="nucleotide sequence ID" value="NZ_CP049933.1"/>
</dbReference>
<evidence type="ECO:0000313" key="2">
    <source>
        <dbReference type="Proteomes" id="UP000503441"/>
    </source>
</evidence>
<accession>A0ABX6JUV3</accession>
<reference evidence="1 2" key="1">
    <citation type="submission" date="2020-03" db="EMBL/GenBank/DDBJ databases">
        <title>Leucobacter sp. nov., isolated from beetles.</title>
        <authorList>
            <person name="Hyun D.-W."/>
            <person name="Bae J.-W."/>
        </authorList>
    </citation>
    <scope>NUCLEOTIDE SEQUENCE [LARGE SCALE GENOMIC DNA]</scope>
    <source>
        <strain evidence="1 2">HDW9A</strain>
    </source>
</reference>
<dbReference type="PANTHER" id="PTHR34817:SF2">
    <property type="entry name" value="NUCLEOTIDYLTRANSFERASE"/>
    <property type="match status" value="1"/>
</dbReference>
<dbReference type="EMBL" id="CP049933">
    <property type="protein sequence ID" value="QIM18055.1"/>
    <property type="molecule type" value="Genomic_DNA"/>
</dbReference>
<dbReference type="InterPro" id="IPR018775">
    <property type="entry name" value="RlaP"/>
</dbReference>
<evidence type="ECO:0000313" key="1">
    <source>
        <dbReference type="EMBL" id="QIM18055.1"/>
    </source>
</evidence>
<gene>
    <name evidence="1" type="ORF">G7066_04165</name>
</gene>